<evidence type="ECO:0000313" key="3">
    <source>
        <dbReference type="EMBL" id="MEN0644115.1"/>
    </source>
</evidence>
<dbReference type="InterPro" id="IPR025711">
    <property type="entry name" value="PepSY"/>
</dbReference>
<feature type="chain" id="PRO_5046081612" evidence="1">
    <location>
        <begin position="24"/>
        <end position="246"/>
    </location>
</feature>
<reference evidence="3 4" key="1">
    <citation type="submission" date="2024-03" db="EMBL/GenBank/DDBJ databases">
        <title>Bacilli Hybrid Assemblies.</title>
        <authorList>
            <person name="Kovac J."/>
        </authorList>
    </citation>
    <scope>NUCLEOTIDE SEQUENCE [LARGE SCALE GENOMIC DNA]</scope>
    <source>
        <strain evidence="3 4">FSL R7-0666</strain>
    </source>
</reference>
<dbReference type="EMBL" id="JBCITK010000001">
    <property type="protein sequence ID" value="MEN0644115.1"/>
    <property type="molecule type" value="Genomic_DNA"/>
</dbReference>
<feature type="domain" description="PepSY" evidence="2">
    <location>
        <begin position="113"/>
        <end position="169"/>
    </location>
</feature>
<protein>
    <submittedName>
        <fullName evidence="3">PepSY domain-containing protein</fullName>
    </submittedName>
</protein>
<evidence type="ECO:0000313" key="4">
    <source>
        <dbReference type="Proteomes" id="UP001418796"/>
    </source>
</evidence>
<accession>A0ABU9VK89</accession>
<proteinExistence type="predicted"/>
<evidence type="ECO:0000256" key="1">
    <source>
        <dbReference type="SAM" id="SignalP"/>
    </source>
</evidence>
<gene>
    <name evidence="3" type="ORF">MKY91_13220</name>
</gene>
<evidence type="ECO:0000259" key="2">
    <source>
        <dbReference type="Pfam" id="PF03413"/>
    </source>
</evidence>
<keyword evidence="1" id="KW-0732">Signal</keyword>
<dbReference type="Proteomes" id="UP001418796">
    <property type="component" value="Unassembled WGS sequence"/>
</dbReference>
<dbReference type="RefSeq" id="WP_343130878.1">
    <property type="nucleotide sequence ID" value="NZ_JBCITK010000001.1"/>
</dbReference>
<dbReference type="Gene3D" id="3.10.450.40">
    <property type="match status" value="3"/>
</dbReference>
<organism evidence="3 4">
    <name type="scientific">Alkalicoccobacillus gibsonii</name>
    <dbReference type="NCBI Taxonomy" id="79881"/>
    <lineage>
        <taxon>Bacteria</taxon>
        <taxon>Bacillati</taxon>
        <taxon>Bacillota</taxon>
        <taxon>Bacilli</taxon>
        <taxon>Bacillales</taxon>
        <taxon>Bacillaceae</taxon>
        <taxon>Alkalicoccobacillus</taxon>
    </lineage>
</organism>
<name>A0ABU9VK89_9BACI</name>
<keyword evidence="4" id="KW-1185">Reference proteome</keyword>
<comment type="caution">
    <text evidence="3">The sequence shown here is derived from an EMBL/GenBank/DDBJ whole genome shotgun (WGS) entry which is preliminary data.</text>
</comment>
<dbReference type="Pfam" id="PF03413">
    <property type="entry name" value="PepSY"/>
    <property type="match status" value="2"/>
</dbReference>
<feature type="domain" description="PepSY" evidence="2">
    <location>
        <begin position="185"/>
        <end position="242"/>
    </location>
</feature>
<feature type="signal peptide" evidence="1">
    <location>
        <begin position="1"/>
        <end position="23"/>
    </location>
</feature>
<sequence length="246" mass="26768">MKKPMIITLTTLLAVGGTSVAIASTGANATETEPTLALHSEEKPVNEQEAAALAEAFIGGNVTDIEKDDDGTIEVEVKRDGEEFDVEILQQTGEIVNVDGNLLKIDPTNPEIISVEEAETTAKKAVNQEDILKVELEIENGLYVYEIEFNVNGEDEDVKINAETGSIVSMDDVFKANLHEQGDLISIDEAKSIATGEFEQKATVTEIELDTDDGFSVYEMELLVDGVEYDVEIDAVSKAILKNERD</sequence>